<organism evidence="1 2">
    <name type="scientific">Ferroplasma acidiphilum</name>
    <dbReference type="NCBI Taxonomy" id="74969"/>
    <lineage>
        <taxon>Archaea</taxon>
        <taxon>Methanobacteriati</taxon>
        <taxon>Thermoplasmatota</taxon>
        <taxon>Thermoplasmata</taxon>
        <taxon>Thermoplasmatales</taxon>
        <taxon>Ferroplasmaceae</taxon>
        <taxon>Ferroplasma</taxon>
    </lineage>
</organism>
<dbReference type="AlphaFoldDB" id="A0A7K4FPV3"/>
<dbReference type="Proteomes" id="UP000546917">
    <property type="component" value="Unassembled WGS sequence"/>
</dbReference>
<dbReference type="EMBL" id="JABGBP010000373">
    <property type="protein sequence ID" value="NOL60975.1"/>
    <property type="molecule type" value="Genomic_DNA"/>
</dbReference>
<dbReference type="RefSeq" id="WP_171482040.1">
    <property type="nucleotide sequence ID" value="NZ_JABGBP010000373.1"/>
</dbReference>
<comment type="caution">
    <text evidence="1">The sequence shown here is derived from an EMBL/GenBank/DDBJ whole genome shotgun (WGS) entry which is preliminary data.</text>
</comment>
<feature type="non-terminal residue" evidence="1">
    <location>
        <position position="329"/>
    </location>
</feature>
<feature type="non-terminal residue" evidence="1">
    <location>
        <position position="1"/>
    </location>
</feature>
<name>A0A7K4FPV3_9ARCH</name>
<sequence length="329" mass="38528">SNSTKCSEKKITIDLKYMQQLYTNIDYYDYTKTILLLPGPLPIIRFDTEVPVLSEGIDLYLRPFNKIYIFVNPGRNYNKALEQVTTIESFLFGDKSNHIAQKDLEISYHLNNSLNEKIERSFTMFDTRKESNINQSDSNINIGDSLNEAITEEFLENEKNSDISQYKSLKEIWESISTKKEHTQPTVNSQNPENLVNIPVRFEKTGREEVISIRRGTYIRLIDNEEDELTLVEDIKPGQRIAYIESESKDSLDNYLIKEYSGHLGITIEDVLEPFNCLSIFYQTIRSIKFSESYSTDKFESLYWLKEKEEKKIELYENVKFLMQSNNIN</sequence>
<evidence type="ECO:0000313" key="2">
    <source>
        <dbReference type="Proteomes" id="UP000546917"/>
    </source>
</evidence>
<accession>A0A7K4FPV3</accession>
<protein>
    <submittedName>
        <fullName evidence="1">Uncharacterized protein</fullName>
    </submittedName>
</protein>
<gene>
    <name evidence="1" type="ORF">HLB00_09100</name>
</gene>
<proteinExistence type="predicted"/>
<evidence type="ECO:0000313" key="1">
    <source>
        <dbReference type="EMBL" id="NOL60975.1"/>
    </source>
</evidence>
<reference evidence="1 2" key="1">
    <citation type="submission" date="2020-05" db="EMBL/GenBank/DDBJ databases">
        <authorList>
            <person name="Zhang R."/>
        </authorList>
    </citation>
    <scope>NUCLEOTIDE SEQUENCE [LARGE SCALE GENOMIC DNA]</scope>
    <source>
        <strain evidence="1 2">DSM 28986</strain>
    </source>
</reference>